<gene>
    <name evidence="1" type="ORF">SEVIR_8G069000v2</name>
</gene>
<reference evidence="1" key="1">
    <citation type="submission" date="2019-03" db="EMBL/GenBank/DDBJ databases">
        <title>WGS assembly of Setaria viridis.</title>
        <authorList>
            <person name="Huang P."/>
            <person name="Jenkins J."/>
            <person name="Grimwood J."/>
            <person name="Barry K."/>
            <person name="Healey A."/>
            <person name="Mamidi S."/>
            <person name="Sreedasyam A."/>
            <person name="Shu S."/>
            <person name="Feldman M."/>
            <person name="Wu J."/>
            <person name="Yu Y."/>
            <person name="Chen C."/>
            <person name="Johnson J."/>
            <person name="Rokhsar D."/>
            <person name="Baxter I."/>
            <person name="Schmutz J."/>
            <person name="Brutnell T."/>
            <person name="Kellogg E."/>
        </authorList>
    </citation>
    <scope>NUCLEOTIDE SEQUENCE [LARGE SCALE GENOMIC DNA]</scope>
</reference>
<protein>
    <submittedName>
        <fullName evidence="1">Uncharacterized protein</fullName>
    </submittedName>
</protein>
<dbReference type="Proteomes" id="UP000298652">
    <property type="component" value="Chromosome 8"/>
</dbReference>
<keyword evidence="2" id="KW-1185">Reference proteome</keyword>
<accession>A0A4U6TFL7</accession>
<dbReference type="EMBL" id="CM016559">
    <property type="protein sequence ID" value="TKV99823.1"/>
    <property type="molecule type" value="Genomic_DNA"/>
</dbReference>
<name>A0A4U6TFL7_SETVI</name>
<organism evidence="1 2">
    <name type="scientific">Setaria viridis</name>
    <name type="common">Green bristlegrass</name>
    <name type="synonym">Setaria italica subsp. viridis</name>
    <dbReference type="NCBI Taxonomy" id="4556"/>
    <lineage>
        <taxon>Eukaryota</taxon>
        <taxon>Viridiplantae</taxon>
        <taxon>Streptophyta</taxon>
        <taxon>Embryophyta</taxon>
        <taxon>Tracheophyta</taxon>
        <taxon>Spermatophyta</taxon>
        <taxon>Magnoliopsida</taxon>
        <taxon>Liliopsida</taxon>
        <taxon>Poales</taxon>
        <taxon>Poaceae</taxon>
        <taxon>PACMAD clade</taxon>
        <taxon>Panicoideae</taxon>
        <taxon>Panicodae</taxon>
        <taxon>Paniceae</taxon>
        <taxon>Cenchrinae</taxon>
        <taxon>Setaria</taxon>
    </lineage>
</organism>
<evidence type="ECO:0000313" key="2">
    <source>
        <dbReference type="Proteomes" id="UP000298652"/>
    </source>
</evidence>
<sequence>MPPRISSNGRRIRRVFCPNCESSVHEGDPAAHVVPPSAPVLSVVLVQDAVVAPRGAIQQVDGRGMVEGSILQQLKWIEKLVCVCILLVLYVILMK</sequence>
<dbReference type="Gramene" id="TKV99823">
    <property type="protein sequence ID" value="TKV99823"/>
    <property type="gene ID" value="SEVIR_8G069000v2"/>
</dbReference>
<proteinExistence type="predicted"/>
<dbReference type="AlphaFoldDB" id="A0A4U6TFL7"/>
<evidence type="ECO:0000313" key="1">
    <source>
        <dbReference type="EMBL" id="TKV99823.1"/>
    </source>
</evidence>